<dbReference type="Proteomes" id="UP000656042">
    <property type="component" value="Unassembled WGS sequence"/>
</dbReference>
<keyword evidence="1" id="KW-0472">Membrane</keyword>
<evidence type="ECO:0000313" key="2">
    <source>
        <dbReference type="EMBL" id="GGL20849.1"/>
    </source>
</evidence>
<dbReference type="RefSeq" id="WP_189083125.1">
    <property type="nucleotide sequence ID" value="NZ_BMMX01000083.1"/>
</dbReference>
<dbReference type="EMBL" id="BMMX01000083">
    <property type="protein sequence ID" value="GGL20849.1"/>
    <property type="molecule type" value="Genomic_DNA"/>
</dbReference>
<gene>
    <name evidence="2" type="ORF">GCM10012284_64410</name>
</gene>
<protein>
    <submittedName>
        <fullName evidence="2">Uncharacterized protein</fullName>
    </submittedName>
</protein>
<accession>A0A8J3C9I3</accession>
<reference evidence="2" key="1">
    <citation type="journal article" date="2014" name="Int. J. Syst. Evol. Microbiol.">
        <title>Complete genome sequence of Corynebacterium casei LMG S-19264T (=DSM 44701T), isolated from a smear-ripened cheese.</title>
        <authorList>
            <consortium name="US DOE Joint Genome Institute (JGI-PGF)"/>
            <person name="Walter F."/>
            <person name="Albersmeier A."/>
            <person name="Kalinowski J."/>
            <person name="Ruckert C."/>
        </authorList>
    </citation>
    <scope>NUCLEOTIDE SEQUENCE</scope>
    <source>
        <strain evidence="2">CGMCC 4.7299</strain>
    </source>
</reference>
<comment type="caution">
    <text evidence="2">The sequence shown here is derived from an EMBL/GenBank/DDBJ whole genome shotgun (WGS) entry which is preliminary data.</text>
</comment>
<reference evidence="2" key="2">
    <citation type="submission" date="2020-09" db="EMBL/GenBank/DDBJ databases">
        <authorList>
            <person name="Sun Q."/>
            <person name="Zhou Y."/>
        </authorList>
    </citation>
    <scope>NUCLEOTIDE SEQUENCE</scope>
    <source>
        <strain evidence="2">CGMCC 4.7299</strain>
    </source>
</reference>
<organism evidence="2 3">
    <name type="scientific">Mangrovihabitans endophyticus</name>
    <dbReference type="NCBI Taxonomy" id="1751298"/>
    <lineage>
        <taxon>Bacteria</taxon>
        <taxon>Bacillati</taxon>
        <taxon>Actinomycetota</taxon>
        <taxon>Actinomycetes</taxon>
        <taxon>Micromonosporales</taxon>
        <taxon>Micromonosporaceae</taxon>
        <taxon>Mangrovihabitans</taxon>
    </lineage>
</organism>
<feature type="transmembrane region" description="Helical" evidence="1">
    <location>
        <begin position="48"/>
        <end position="68"/>
    </location>
</feature>
<evidence type="ECO:0000313" key="3">
    <source>
        <dbReference type="Proteomes" id="UP000656042"/>
    </source>
</evidence>
<dbReference type="AlphaFoldDB" id="A0A8J3C9I3"/>
<feature type="transmembrane region" description="Helical" evidence="1">
    <location>
        <begin position="12"/>
        <end position="36"/>
    </location>
</feature>
<proteinExistence type="predicted"/>
<evidence type="ECO:0000256" key="1">
    <source>
        <dbReference type="SAM" id="Phobius"/>
    </source>
</evidence>
<keyword evidence="1" id="KW-0812">Transmembrane</keyword>
<keyword evidence="1" id="KW-1133">Transmembrane helix</keyword>
<keyword evidence="3" id="KW-1185">Reference proteome</keyword>
<name>A0A8J3C9I3_9ACTN</name>
<sequence length="71" mass="7426">MGSPDSSTTDPVFGVLLPLWQVVIGVLVLAAIAVSIRRILMRGPTRMGGAMLLIAGCVVGLAVVSYLVQQF</sequence>